<proteinExistence type="predicted"/>
<evidence type="ECO:0000256" key="1">
    <source>
        <dbReference type="SAM" id="MobiDB-lite"/>
    </source>
</evidence>
<organism evidence="2 3">
    <name type="scientific">Streblomastix strix</name>
    <dbReference type="NCBI Taxonomy" id="222440"/>
    <lineage>
        <taxon>Eukaryota</taxon>
        <taxon>Metamonada</taxon>
        <taxon>Preaxostyla</taxon>
        <taxon>Oxymonadida</taxon>
        <taxon>Streblomastigidae</taxon>
        <taxon>Streblomastix</taxon>
    </lineage>
</organism>
<dbReference type="AlphaFoldDB" id="A0A5J4THF6"/>
<feature type="non-terminal residue" evidence="2">
    <location>
        <position position="23"/>
    </location>
</feature>
<comment type="caution">
    <text evidence="2">The sequence shown here is derived from an EMBL/GenBank/DDBJ whole genome shotgun (WGS) entry which is preliminary data.</text>
</comment>
<gene>
    <name evidence="2" type="ORF">EZS28_047323</name>
</gene>
<evidence type="ECO:0000313" key="3">
    <source>
        <dbReference type="Proteomes" id="UP000324800"/>
    </source>
</evidence>
<dbReference type="EMBL" id="SNRW01031842">
    <property type="protein sequence ID" value="KAA6357150.1"/>
    <property type="molecule type" value="Genomic_DNA"/>
</dbReference>
<reference evidence="2 3" key="1">
    <citation type="submission" date="2019-03" db="EMBL/GenBank/DDBJ databases">
        <title>Single cell metagenomics reveals metabolic interactions within the superorganism composed of flagellate Streblomastix strix and complex community of Bacteroidetes bacteria on its surface.</title>
        <authorList>
            <person name="Treitli S.C."/>
            <person name="Kolisko M."/>
            <person name="Husnik F."/>
            <person name="Keeling P."/>
            <person name="Hampl V."/>
        </authorList>
    </citation>
    <scope>NUCLEOTIDE SEQUENCE [LARGE SCALE GENOMIC DNA]</scope>
    <source>
        <strain evidence="2">ST1C</strain>
    </source>
</reference>
<feature type="compositionally biased region" description="Polar residues" evidence="1">
    <location>
        <begin position="11"/>
        <end position="23"/>
    </location>
</feature>
<dbReference type="Proteomes" id="UP000324800">
    <property type="component" value="Unassembled WGS sequence"/>
</dbReference>
<name>A0A5J4THF6_9EUKA</name>
<evidence type="ECO:0000313" key="2">
    <source>
        <dbReference type="EMBL" id="KAA6357150.1"/>
    </source>
</evidence>
<protein>
    <submittedName>
        <fullName evidence="2">Uncharacterized protein</fullName>
    </submittedName>
</protein>
<accession>A0A5J4THF6</accession>
<sequence length="23" mass="2517">MEESTFRPDQPAQSVTSTGSDVF</sequence>
<feature type="region of interest" description="Disordered" evidence="1">
    <location>
        <begin position="1"/>
        <end position="23"/>
    </location>
</feature>